<protein>
    <submittedName>
        <fullName evidence="3">Tripartite tricarboxylate transporter TctB family protein</fullName>
    </submittedName>
</protein>
<sequence length="148" mass="16303">MRVLTNRDFLAGLMCLVLSICVLWQAQDYSLGTLRNMGPGYLPRVLGYFLGALGVLIMAFSAKTATDFPKINVRALVCITTGIVVFASLMNPAGLFISTVTLVFLCGLSEKKFKPVRLALISLALCLMSYLIFILGLNMPIRLFPWSF</sequence>
<name>A0ABR9F7W7_9GAMM</name>
<comment type="caution">
    <text evidence="3">The sequence shown here is derived from an EMBL/GenBank/DDBJ whole genome shotgun (WGS) entry which is preliminary data.</text>
</comment>
<organism evidence="3 4">
    <name type="scientific">Halomonas citrativorans</name>
    <dbReference type="NCBI Taxonomy" id="2742612"/>
    <lineage>
        <taxon>Bacteria</taxon>
        <taxon>Pseudomonadati</taxon>
        <taxon>Pseudomonadota</taxon>
        <taxon>Gammaproteobacteria</taxon>
        <taxon>Oceanospirillales</taxon>
        <taxon>Halomonadaceae</taxon>
        <taxon>Halomonas</taxon>
    </lineage>
</organism>
<keyword evidence="4" id="KW-1185">Reference proteome</keyword>
<evidence type="ECO:0000259" key="2">
    <source>
        <dbReference type="Pfam" id="PF07331"/>
    </source>
</evidence>
<reference evidence="3 4" key="1">
    <citation type="submission" date="2020-07" db="EMBL/GenBank/DDBJ databases">
        <title>Halophilic bacteria isolated from french cheeses.</title>
        <authorList>
            <person name="Kothe C.I."/>
            <person name="Farah-Kraiem B."/>
            <person name="Renault P."/>
            <person name="Dridi B."/>
        </authorList>
    </citation>
    <scope>NUCLEOTIDE SEQUENCE [LARGE SCALE GENOMIC DNA]</scope>
    <source>
        <strain evidence="3 4">FME16</strain>
    </source>
</reference>
<feature type="transmembrane region" description="Helical" evidence="1">
    <location>
        <begin position="75"/>
        <end position="104"/>
    </location>
</feature>
<dbReference type="Proteomes" id="UP000754821">
    <property type="component" value="Unassembled WGS sequence"/>
</dbReference>
<evidence type="ECO:0000256" key="1">
    <source>
        <dbReference type="SAM" id="Phobius"/>
    </source>
</evidence>
<dbReference type="RefSeq" id="WP_192526662.1">
    <property type="nucleotide sequence ID" value="NZ_RRZC01000002.1"/>
</dbReference>
<dbReference type="Pfam" id="PF07331">
    <property type="entry name" value="TctB"/>
    <property type="match status" value="1"/>
</dbReference>
<keyword evidence="1" id="KW-1133">Transmembrane helix</keyword>
<keyword evidence="1" id="KW-0472">Membrane</keyword>
<feature type="transmembrane region" description="Helical" evidence="1">
    <location>
        <begin position="9"/>
        <end position="26"/>
    </location>
</feature>
<dbReference type="InterPro" id="IPR009936">
    <property type="entry name" value="DUF1468"/>
</dbReference>
<accession>A0ABR9F7W7</accession>
<keyword evidence="1" id="KW-0812">Transmembrane</keyword>
<evidence type="ECO:0000313" key="4">
    <source>
        <dbReference type="Proteomes" id="UP000754821"/>
    </source>
</evidence>
<gene>
    <name evidence="3" type="ORF">EI163_03205</name>
</gene>
<evidence type="ECO:0000313" key="3">
    <source>
        <dbReference type="EMBL" id="MBE0402573.1"/>
    </source>
</evidence>
<feature type="domain" description="DUF1468" evidence="2">
    <location>
        <begin position="10"/>
        <end position="140"/>
    </location>
</feature>
<feature type="transmembrane region" description="Helical" evidence="1">
    <location>
        <begin position="116"/>
        <end position="137"/>
    </location>
</feature>
<feature type="transmembrane region" description="Helical" evidence="1">
    <location>
        <begin position="46"/>
        <end position="63"/>
    </location>
</feature>
<proteinExistence type="predicted"/>
<dbReference type="EMBL" id="RRZC01000002">
    <property type="protein sequence ID" value="MBE0402573.1"/>
    <property type="molecule type" value="Genomic_DNA"/>
</dbReference>